<protein>
    <submittedName>
        <fullName evidence="1">Uncharacterized protein</fullName>
    </submittedName>
</protein>
<accession>A0A4C1T3D0</accession>
<keyword evidence="2" id="KW-1185">Reference proteome</keyword>
<dbReference type="EMBL" id="BGZK01004388">
    <property type="protein sequence ID" value="GBP08685.1"/>
    <property type="molecule type" value="Genomic_DNA"/>
</dbReference>
<evidence type="ECO:0000313" key="2">
    <source>
        <dbReference type="Proteomes" id="UP000299102"/>
    </source>
</evidence>
<evidence type="ECO:0000313" key="1">
    <source>
        <dbReference type="EMBL" id="GBP08685.1"/>
    </source>
</evidence>
<organism evidence="1 2">
    <name type="scientific">Eumeta variegata</name>
    <name type="common">Bagworm moth</name>
    <name type="synonym">Eumeta japonica</name>
    <dbReference type="NCBI Taxonomy" id="151549"/>
    <lineage>
        <taxon>Eukaryota</taxon>
        <taxon>Metazoa</taxon>
        <taxon>Ecdysozoa</taxon>
        <taxon>Arthropoda</taxon>
        <taxon>Hexapoda</taxon>
        <taxon>Insecta</taxon>
        <taxon>Pterygota</taxon>
        <taxon>Neoptera</taxon>
        <taxon>Endopterygota</taxon>
        <taxon>Lepidoptera</taxon>
        <taxon>Glossata</taxon>
        <taxon>Ditrysia</taxon>
        <taxon>Tineoidea</taxon>
        <taxon>Psychidae</taxon>
        <taxon>Oiketicinae</taxon>
        <taxon>Eumeta</taxon>
    </lineage>
</organism>
<gene>
    <name evidence="1" type="ORF">EVAR_73674_1</name>
</gene>
<reference evidence="1 2" key="1">
    <citation type="journal article" date="2019" name="Commun. Biol.">
        <title>The bagworm genome reveals a unique fibroin gene that provides high tensile strength.</title>
        <authorList>
            <person name="Kono N."/>
            <person name="Nakamura H."/>
            <person name="Ohtoshi R."/>
            <person name="Tomita M."/>
            <person name="Numata K."/>
            <person name="Arakawa K."/>
        </authorList>
    </citation>
    <scope>NUCLEOTIDE SEQUENCE [LARGE SCALE GENOMIC DNA]</scope>
</reference>
<proteinExistence type="predicted"/>
<dbReference type="Proteomes" id="UP000299102">
    <property type="component" value="Unassembled WGS sequence"/>
</dbReference>
<comment type="caution">
    <text evidence="1">The sequence shown here is derived from an EMBL/GenBank/DDBJ whole genome shotgun (WGS) entry which is preliminary data.</text>
</comment>
<sequence length="180" mass="20722">MLRAKTASGIKRCALPSLCLRIKTSVIYFCRSEKRNPKTTMDISHMNTMETQLDHQVLEKFHSYKLTIVKYNGGEWWVPVLLLSELAAIHTNAFSTSNTKNITSNCKHKRTALIPDKQHCQRKLDFQDLEWPCPCPKDMELNRSRIPIFMANFKTTPKGSDPVLSKNMRGMVLDFFISKS</sequence>
<dbReference type="AlphaFoldDB" id="A0A4C1T3D0"/>
<name>A0A4C1T3D0_EUMVA</name>